<dbReference type="EMBL" id="ASWJ01000009">
    <property type="protein sequence ID" value="EOW80438.1"/>
    <property type="molecule type" value="Genomic_DNA"/>
</dbReference>
<dbReference type="InterPro" id="IPR051471">
    <property type="entry name" value="Bacterial_PTS_sugar_comp"/>
</dbReference>
<dbReference type="eggNOG" id="COG2893">
    <property type="taxonomic scope" value="Bacteria"/>
</dbReference>
<evidence type="ECO:0000256" key="4">
    <source>
        <dbReference type="ARBA" id="ARBA00022553"/>
    </source>
</evidence>
<dbReference type="InterPro" id="IPR004701">
    <property type="entry name" value="PTS_EIIA_man-typ"/>
</dbReference>
<evidence type="ECO:0000256" key="8">
    <source>
        <dbReference type="ARBA" id="ARBA00022777"/>
    </source>
</evidence>
<dbReference type="RefSeq" id="WP_016183663.1">
    <property type="nucleotide sequence ID" value="NZ_JXKI01000013.1"/>
</dbReference>
<keyword evidence="8" id="KW-0418">Kinase</keyword>
<dbReference type="STRING" id="1121865.OMW_01526"/>
<comment type="caution">
    <text evidence="10">The sequence shown here is derived from an EMBL/GenBank/DDBJ whole genome shotgun (WGS) entry which is preliminary data.</text>
</comment>
<dbReference type="SUPFAM" id="SSF53062">
    <property type="entry name" value="PTS system fructose IIA component-like"/>
    <property type="match status" value="1"/>
</dbReference>
<dbReference type="PANTHER" id="PTHR33799:SF1">
    <property type="entry name" value="PTS SYSTEM MANNOSE-SPECIFIC EIIAB COMPONENT-RELATED"/>
    <property type="match status" value="1"/>
</dbReference>
<keyword evidence="11" id="KW-1185">Reference proteome</keyword>
<dbReference type="InterPro" id="IPR013789">
    <property type="entry name" value="PTS_EIIA_man"/>
</dbReference>
<organism evidence="10 11">
    <name type="scientific">Enterococcus columbae DSM 7374 = ATCC 51263</name>
    <dbReference type="NCBI Taxonomy" id="1121865"/>
    <lineage>
        <taxon>Bacteria</taxon>
        <taxon>Bacillati</taxon>
        <taxon>Bacillota</taxon>
        <taxon>Bacilli</taxon>
        <taxon>Lactobacillales</taxon>
        <taxon>Enterococcaceae</taxon>
        <taxon>Enterococcus</taxon>
    </lineage>
</organism>
<sequence>MVSIIISGHGQFSLGLLDAFEMIFGKDADVRAIPFFKGEGLPQMQEKFQQTIEQIEPTKEVLILVDVFAGTPYNAASQIAYQNERVDILTGVNLPILLEAAAAKEQLNLIQLIEKLKQVAVDSHKNFRSVLAKSAKTDDEEEDLL</sequence>
<evidence type="ECO:0000256" key="1">
    <source>
        <dbReference type="ARBA" id="ARBA00004496"/>
    </source>
</evidence>
<dbReference type="AlphaFoldDB" id="S0K767"/>
<name>S0K767_9ENTE</name>
<evidence type="ECO:0000256" key="3">
    <source>
        <dbReference type="ARBA" id="ARBA00022490"/>
    </source>
</evidence>
<dbReference type="PATRIC" id="fig|1121865.3.peg.1490"/>
<keyword evidence="3" id="KW-0963">Cytoplasm</keyword>
<dbReference type="GO" id="GO:0016020">
    <property type="term" value="C:membrane"/>
    <property type="evidence" value="ECO:0007669"/>
    <property type="project" value="InterPro"/>
</dbReference>
<comment type="subcellular location">
    <subcellularLocation>
        <location evidence="1">Cytoplasm</location>
    </subcellularLocation>
</comment>
<dbReference type="Pfam" id="PF03610">
    <property type="entry name" value="EIIA-man"/>
    <property type="match status" value="1"/>
</dbReference>
<dbReference type="PANTHER" id="PTHR33799">
    <property type="entry name" value="PTS PERMEASE-RELATED-RELATED"/>
    <property type="match status" value="1"/>
</dbReference>
<dbReference type="InterPro" id="IPR036662">
    <property type="entry name" value="PTS_EIIA_man-typ_sf"/>
</dbReference>
<reference evidence="10 11" key="1">
    <citation type="submission" date="2013-03" db="EMBL/GenBank/DDBJ databases">
        <title>The Genome Sequence of Enterococcus columbae ATCC_51263 (PacBio/Illumina hybrid assembly).</title>
        <authorList>
            <consortium name="The Broad Institute Genomics Platform"/>
            <consortium name="The Broad Institute Genome Sequencing Center for Infectious Disease"/>
            <person name="Earl A."/>
            <person name="Russ C."/>
            <person name="Gilmore M."/>
            <person name="Surin D."/>
            <person name="Walker B."/>
            <person name="Young S."/>
            <person name="Zeng Q."/>
            <person name="Gargeya S."/>
            <person name="Fitzgerald M."/>
            <person name="Haas B."/>
            <person name="Abouelleil A."/>
            <person name="Allen A.W."/>
            <person name="Alvarado L."/>
            <person name="Arachchi H.M."/>
            <person name="Berlin A.M."/>
            <person name="Chapman S.B."/>
            <person name="Gainer-Dewar J."/>
            <person name="Goldberg J."/>
            <person name="Griggs A."/>
            <person name="Gujja S."/>
            <person name="Hansen M."/>
            <person name="Howarth C."/>
            <person name="Imamovic A."/>
            <person name="Ireland A."/>
            <person name="Larimer J."/>
            <person name="McCowan C."/>
            <person name="Murphy C."/>
            <person name="Pearson M."/>
            <person name="Poon T.W."/>
            <person name="Priest M."/>
            <person name="Roberts A."/>
            <person name="Saif S."/>
            <person name="Shea T."/>
            <person name="Sisk P."/>
            <person name="Sykes S."/>
            <person name="Wortman J."/>
            <person name="Nusbaum C."/>
            <person name="Birren B."/>
        </authorList>
    </citation>
    <scope>NUCLEOTIDE SEQUENCE [LARGE SCALE GENOMIC DNA]</scope>
    <source>
        <strain evidence="10 11">ATCC 51263</strain>
    </source>
</reference>
<evidence type="ECO:0000313" key="11">
    <source>
        <dbReference type="Proteomes" id="UP000014113"/>
    </source>
</evidence>
<keyword evidence="5" id="KW-0762">Sugar transport</keyword>
<accession>S0K767</accession>
<evidence type="ECO:0000313" key="10">
    <source>
        <dbReference type="EMBL" id="EOW80438.1"/>
    </source>
</evidence>
<keyword evidence="2" id="KW-0813">Transport</keyword>
<dbReference type="OrthoDB" id="6623712at2"/>
<feature type="domain" description="PTS EIIA type-4" evidence="9">
    <location>
        <begin position="1"/>
        <end position="127"/>
    </location>
</feature>
<evidence type="ECO:0000256" key="7">
    <source>
        <dbReference type="ARBA" id="ARBA00022683"/>
    </source>
</evidence>
<proteinExistence type="predicted"/>
<dbReference type="Proteomes" id="UP000014113">
    <property type="component" value="Unassembled WGS sequence"/>
</dbReference>
<dbReference type="NCBIfam" id="TIGR00824">
    <property type="entry name" value="EIIA-man"/>
    <property type="match status" value="1"/>
</dbReference>
<dbReference type="InterPro" id="IPR033887">
    <property type="entry name" value="PTS_IIA_man"/>
</dbReference>
<gene>
    <name evidence="10" type="ORF">I568_02141</name>
</gene>
<dbReference type="GO" id="GO:0009401">
    <property type="term" value="P:phosphoenolpyruvate-dependent sugar phosphotransferase system"/>
    <property type="evidence" value="ECO:0007669"/>
    <property type="project" value="UniProtKB-KW"/>
</dbReference>
<evidence type="ECO:0000256" key="2">
    <source>
        <dbReference type="ARBA" id="ARBA00022448"/>
    </source>
</evidence>
<evidence type="ECO:0000256" key="6">
    <source>
        <dbReference type="ARBA" id="ARBA00022679"/>
    </source>
</evidence>
<dbReference type="CDD" id="cd00006">
    <property type="entry name" value="PTS_IIA_man"/>
    <property type="match status" value="1"/>
</dbReference>
<dbReference type="GO" id="GO:0016773">
    <property type="term" value="F:phosphotransferase activity, alcohol group as acceptor"/>
    <property type="evidence" value="ECO:0007669"/>
    <property type="project" value="InterPro"/>
</dbReference>
<dbReference type="GO" id="GO:0005737">
    <property type="term" value="C:cytoplasm"/>
    <property type="evidence" value="ECO:0007669"/>
    <property type="project" value="UniProtKB-SubCell"/>
</dbReference>
<dbReference type="PROSITE" id="PS51096">
    <property type="entry name" value="PTS_EIIA_TYPE_4"/>
    <property type="match status" value="1"/>
</dbReference>
<dbReference type="Gene3D" id="3.40.50.510">
    <property type="entry name" value="Phosphotransferase system, mannose-type IIA component"/>
    <property type="match status" value="1"/>
</dbReference>
<keyword evidence="7" id="KW-0598">Phosphotransferase system</keyword>
<evidence type="ECO:0000259" key="9">
    <source>
        <dbReference type="PROSITE" id="PS51096"/>
    </source>
</evidence>
<keyword evidence="4" id="KW-0597">Phosphoprotein</keyword>
<evidence type="ECO:0000256" key="5">
    <source>
        <dbReference type="ARBA" id="ARBA00022597"/>
    </source>
</evidence>
<keyword evidence="6" id="KW-0808">Transferase</keyword>
<protein>
    <recommendedName>
        <fullName evidence="9">PTS EIIA type-4 domain-containing protein</fullName>
    </recommendedName>
</protein>
<dbReference type="GO" id="GO:0016301">
    <property type="term" value="F:kinase activity"/>
    <property type="evidence" value="ECO:0007669"/>
    <property type="project" value="UniProtKB-KW"/>
</dbReference>